<dbReference type="InterPro" id="IPR055348">
    <property type="entry name" value="DctQ"/>
</dbReference>
<evidence type="ECO:0000313" key="11">
    <source>
        <dbReference type="EMBL" id="MDN4495588.1"/>
    </source>
</evidence>
<comment type="similarity">
    <text evidence="8">Belongs to the TRAP transporter small permease family.</text>
</comment>
<keyword evidence="4" id="KW-0997">Cell inner membrane</keyword>
<gene>
    <name evidence="11" type="ORF">QYB95_18775</name>
</gene>
<comment type="caution">
    <text evidence="11">The sequence shown here is derived from an EMBL/GenBank/DDBJ whole genome shotgun (WGS) entry which is preliminary data.</text>
</comment>
<evidence type="ECO:0000256" key="4">
    <source>
        <dbReference type="ARBA" id="ARBA00022519"/>
    </source>
</evidence>
<dbReference type="Proteomes" id="UP001172743">
    <property type="component" value="Unassembled WGS sequence"/>
</dbReference>
<evidence type="ECO:0000313" key="12">
    <source>
        <dbReference type="Proteomes" id="UP001172743"/>
    </source>
</evidence>
<dbReference type="PANTHER" id="PTHR35011:SF2">
    <property type="entry name" value="2,3-DIKETO-L-GULONATE TRAP TRANSPORTER SMALL PERMEASE PROTEIN YIAM"/>
    <property type="match status" value="1"/>
</dbReference>
<evidence type="ECO:0000256" key="7">
    <source>
        <dbReference type="ARBA" id="ARBA00023136"/>
    </source>
</evidence>
<keyword evidence="3" id="KW-1003">Cell membrane</keyword>
<keyword evidence="2" id="KW-0813">Transport</keyword>
<evidence type="ECO:0000256" key="3">
    <source>
        <dbReference type="ARBA" id="ARBA00022475"/>
    </source>
</evidence>
<evidence type="ECO:0000259" key="10">
    <source>
        <dbReference type="Pfam" id="PF04290"/>
    </source>
</evidence>
<keyword evidence="5 9" id="KW-0812">Transmembrane</keyword>
<evidence type="ECO:0000256" key="2">
    <source>
        <dbReference type="ARBA" id="ARBA00022448"/>
    </source>
</evidence>
<keyword evidence="7 9" id="KW-0472">Membrane</keyword>
<feature type="domain" description="Tripartite ATP-independent periplasmic transporters DctQ component" evidence="10">
    <location>
        <begin position="21"/>
        <end position="148"/>
    </location>
</feature>
<keyword evidence="6 9" id="KW-1133">Transmembrane helix</keyword>
<dbReference type="Pfam" id="PF04290">
    <property type="entry name" value="DctQ"/>
    <property type="match status" value="1"/>
</dbReference>
<comment type="subcellular location">
    <subcellularLocation>
        <location evidence="1">Cell inner membrane</location>
        <topology evidence="1">Multi-pass membrane protein</topology>
    </subcellularLocation>
</comment>
<feature type="transmembrane region" description="Helical" evidence="9">
    <location>
        <begin position="47"/>
        <end position="64"/>
    </location>
</feature>
<reference evidence="11" key="1">
    <citation type="submission" date="2023-07" db="EMBL/GenBank/DDBJ databases">
        <title>Ureibacillus sp. isolated from freshwater well.</title>
        <authorList>
            <person name="Kirdat K."/>
            <person name="Bhatt A."/>
            <person name="Teware R."/>
            <person name="Bhavsar Y."/>
            <person name="Yadav A."/>
        </authorList>
    </citation>
    <scope>NUCLEOTIDE SEQUENCE</scope>
    <source>
        <strain evidence="11">BA0131</strain>
    </source>
</reference>
<sequence>MVDKIITKFENYSTIFCFTAMSIITLLGVFCRYVLSNPITWGEELSRYFMIWGILIGISIVTRKKSHLGIDVISAFAPPKLNKSMAVIASILLILSYALLFCIAVKFVIQSYALGQVTPILRIKFYLIYLALPVGFALSTYRAIQVFWIDFIKVAETEENEKPLQESEVYL</sequence>
<protein>
    <submittedName>
        <fullName evidence="11">TRAP transporter small permease</fullName>
    </submittedName>
</protein>
<dbReference type="RefSeq" id="WP_301139898.1">
    <property type="nucleotide sequence ID" value="NZ_JAUHTQ010000026.1"/>
</dbReference>
<accession>A0ABT8GVZ5</accession>
<evidence type="ECO:0000256" key="1">
    <source>
        <dbReference type="ARBA" id="ARBA00004429"/>
    </source>
</evidence>
<feature type="transmembrane region" description="Helical" evidence="9">
    <location>
        <begin position="12"/>
        <end position="35"/>
    </location>
</feature>
<evidence type="ECO:0000256" key="6">
    <source>
        <dbReference type="ARBA" id="ARBA00022989"/>
    </source>
</evidence>
<feature type="transmembrane region" description="Helical" evidence="9">
    <location>
        <begin position="85"/>
        <end position="113"/>
    </location>
</feature>
<name>A0ABT8GVZ5_9BACL</name>
<dbReference type="EMBL" id="JAUHTQ010000026">
    <property type="protein sequence ID" value="MDN4495588.1"/>
    <property type="molecule type" value="Genomic_DNA"/>
</dbReference>
<organism evidence="11 12">
    <name type="scientific">Ureibacillus aquaedulcis</name>
    <dbReference type="NCBI Taxonomy" id="3058421"/>
    <lineage>
        <taxon>Bacteria</taxon>
        <taxon>Bacillati</taxon>
        <taxon>Bacillota</taxon>
        <taxon>Bacilli</taxon>
        <taxon>Bacillales</taxon>
        <taxon>Caryophanaceae</taxon>
        <taxon>Ureibacillus</taxon>
    </lineage>
</organism>
<proteinExistence type="inferred from homology"/>
<evidence type="ECO:0000256" key="8">
    <source>
        <dbReference type="ARBA" id="ARBA00038436"/>
    </source>
</evidence>
<dbReference type="InterPro" id="IPR007387">
    <property type="entry name" value="TRAP_DctQ"/>
</dbReference>
<dbReference type="PANTHER" id="PTHR35011">
    <property type="entry name" value="2,3-DIKETO-L-GULONATE TRAP TRANSPORTER SMALL PERMEASE PROTEIN YIAM"/>
    <property type="match status" value="1"/>
</dbReference>
<feature type="transmembrane region" description="Helical" evidence="9">
    <location>
        <begin position="125"/>
        <end position="144"/>
    </location>
</feature>
<evidence type="ECO:0000256" key="5">
    <source>
        <dbReference type="ARBA" id="ARBA00022692"/>
    </source>
</evidence>
<keyword evidence="12" id="KW-1185">Reference proteome</keyword>
<evidence type="ECO:0000256" key="9">
    <source>
        <dbReference type="SAM" id="Phobius"/>
    </source>
</evidence>